<dbReference type="AlphaFoldDB" id="A0A834XVF7"/>
<feature type="compositionally biased region" description="Basic residues" evidence="3">
    <location>
        <begin position="1"/>
        <end position="11"/>
    </location>
</feature>
<dbReference type="OrthoDB" id="1748655at2759"/>
<evidence type="ECO:0000256" key="1">
    <source>
        <dbReference type="ARBA" id="ARBA00022884"/>
    </source>
</evidence>
<dbReference type="PANTHER" id="PTHR23236">
    <property type="entry name" value="EUKARYOTIC TRANSLATION INITIATION FACTOR 4B/4H"/>
    <property type="match status" value="1"/>
</dbReference>
<dbReference type="PROSITE" id="PS50102">
    <property type="entry name" value="RRM"/>
    <property type="match status" value="1"/>
</dbReference>
<dbReference type="GO" id="GO:0003723">
    <property type="term" value="F:RNA binding"/>
    <property type="evidence" value="ECO:0007669"/>
    <property type="project" value="UniProtKB-UniRule"/>
</dbReference>
<sequence length="532" mass="59996">MASRKKGKKTKGQTVNLTEFLSSGPPVVPLKSTSWADDPDDEYDNGSYMPKSSKEPVVLPTAPRAARGPGFEDENIPHNPPYVAYISNLPYDVVDEDLEELFQDMMISNIRLPKDSTKARGYGYVEFEDRDGLIAALSMANTMVKTRRVRIDVSNSSNEERRGGGRMGMNRDNNRRDGYDDPERTSGDWRSKPREEPSGGNDDRFRSRGNFDRREDRETSESDNKPGGWREGDRSTSSFNDKRSYRGGGDDDRRGGGGGRFTNDERRGGGGFRNDNDWSRDRNTSSFGPRRDGPRDEPRDEPSAEPRERQKLVLAKRTKPVEPIIVIKPEEAEIIEEPVKEIKPAPKKPAADIFGAAKPVDTTAREREIEERLAKSNAEKAAKEETTENKTTWGRRNGEGGGRVDREKEKPRPTWRSDEDRNDRRQDNRHTDRHDRRQDNRGSSGRSDNRGDSRNDSKVNTRHGAGQSRGGGGGGRNNDSRGPPEKERRERERDSHKEDPPMPKATDQPTVNFVASNKFSMLPEDVDPDIDA</sequence>
<feature type="compositionally biased region" description="Polar residues" evidence="3">
    <location>
        <begin position="12"/>
        <end position="21"/>
    </location>
</feature>
<dbReference type="Gene3D" id="3.30.70.330">
    <property type="match status" value="1"/>
</dbReference>
<evidence type="ECO:0000256" key="2">
    <source>
        <dbReference type="PROSITE-ProRule" id="PRU00176"/>
    </source>
</evidence>
<reference evidence="5 6" key="1">
    <citation type="submission" date="2020-08" db="EMBL/GenBank/DDBJ databases">
        <title>Aphidius gifuensis genome sequencing and assembly.</title>
        <authorList>
            <person name="Du Z."/>
        </authorList>
    </citation>
    <scope>NUCLEOTIDE SEQUENCE [LARGE SCALE GENOMIC DNA]</scope>
    <source>
        <strain evidence="5">YNYX2018</strain>
        <tissue evidence="5">Adults</tissue>
    </source>
</reference>
<feature type="domain" description="RRM" evidence="4">
    <location>
        <begin position="82"/>
        <end position="156"/>
    </location>
</feature>
<evidence type="ECO:0000256" key="3">
    <source>
        <dbReference type="SAM" id="MobiDB-lite"/>
    </source>
</evidence>
<dbReference type="InterPro" id="IPR000504">
    <property type="entry name" value="RRM_dom"/>
</dbReference>
<feature type="compositionally biased region" description="Basic and acidic residues" evidence="3">
    <location>
        <begin position="396"/>
        <end position="440"/>
    </location>
</feature>
<proteinExistence type="predicted"/>
<feature type="compositionally biased region" description="Basic and acidic residues" evidence="3">
    <location>
        <begin position="172"/>
        <end position="255"/>
    </location>
</feature>
<dbReference type="SMART" id="SM00360">
    <property type="entry name" value="RRM"/>
    <property type="match status" value="1"/>
</dbReference>
<evidence type="ECO:0000313" key="6">
    <source>
        <dbReference type="Proteomes" id="UP000639338"/>
    </source>
</evidence>
<dbReference type="Pfam" id="PF00076">
    <property type="entry name" value="RRM_1"/>
    <property type="match status" value="1"/>
</dbReference>
<dbReference type="InterPro" id="IPR012677">
    <property type="entry name" value="Nucleotide-bd_a/b_plait_sf"/>
</dbReference>
<dbReference type="SUPFAM" id="SSF54928">
    <property type="entry name" value="RNA-binding domain, RBD"/>
    <property type="match status" value="1"/>
</dbReference>
<dbReference type="EMBL" id="JACMRX010000003">
    <property type="protein sequence ID" value="KAF7992347.1"/>
    <property type="molecule type" value="Genomic_DNA"/>
</dbReference>
<feature type="compositionally biased region" description="Gly residues" evidence="3">
    <location>
        <begin position="467"/>
        <end position="476"/>
    </location>
</feature>
<feature type="region of interest" description="Disordered" evidence="3">
    <location>
        <begin position="343"/>
        <end position="512"/>
    </location>
</feature>
<keyword evidence="6" id="KW-1185">Reference proteome</keyword>
<dbReference type="PANTHER" id="PTHR23236:SF2">
    <property type="entry name" value="EUKARYOTIC TRANSLATION INITIATION FACTOR 4B"/>
    <property type="match status" value="1"/>
</dbReference>
<gene>
    <name evidence="5" type="ORF">HCN44_001672</name>
</gene>
<feature type="compositionally biased region" description="Basic and acidic residues" evidence="3">
    <location>
        <begin position="262"/>
        <end position="311"/>
    </location>
</feature>
<accession>A0A834XVF7</accession>
<organism evidence="5 6">
    <name type="scientific">Aphidius gifuensis</name>
    <name type="common">Parasitoid wasp</name>
    <dbReference type="NCBI Taxonomy" id="684658"/>
    <lineage>
        <taxon>Eukaryota</taxon>
        <taxon>Metazoa</taxon>
        <taxon>Ecdysozoa</taxon>
        <taxon>Arthropoda</taxon>
        <taxon>Hexapoda</taxon>
        <taxon>Insecta</taxon>
        <taxon>Pterygota</taxon>
        <taxon>Neoptera</taxon>
        <taxon>Endopterygota</taxon>
        <taxon>Hymenoptera</taxon>
        <taxon>Apocrita</taxon>
        <taxon>Ichneumonoidea</taxon>
        <taxon>Braconidae</taxon>
        <taxon>Aphidiinae</taxon>
        <taxon>Aphidius</taxon>
    </lineage>
</organism>
<evidence type="ECO:0000259" key="4">
    <source>
        <dbReference type="PROSITE" id="PS50102"/>
    </source>
</evidence>
<comment type="caution">
    <text evidence="5">The sequence shown here is derived from an EMBL/GenBank/DDBJ whole genome shotgun (WGS) entry which is preliminary data.</text>
</comment>
<feature type="compositionally biased region" description="Basic and acidic residues" evidence="3">
    <location>
        <begin position="447"/>
        <end position="459"/>
    </location>
</feature>
<keyword evidence="1 2" id="KW-0694">RNA-binding</keyword>
<dbReference type="Proteomes" id="UP000639338">
    <property type="component" value="Unassembled WGS sequence"/>
</dbReference>
<feature type="region of interest" description="Disordered" evidence="3">
    <location>
        <begin position="1"/>
        <end position="62"/>
    </location>
</feature>
<feature type="compositionally biased region" description="Basic and acidic residues" evidence="3">
    <location>
        <begin position="478"/>
        <end position="501"/>
    </location>
</feature>
<evidence type="ECO:0000313" key="5">
    <source>
        <dbReference type="EMBL" id="KAF7992347.1"/>
    </source>
</evidence>
<dbReference type="InterPro" id="IPR035979">
    <property type="entry name" value="RBD_domain_sf"/>
</dbReference>
<protein>
    <recommendedName>
        <fullName evidence="4">RRM domain-containing protein</fullName>
    </recommendedName>
</protein>
<feature type="region of interest" description="Disordered" evidence="3">
    <location>
        <begin position="151"/>
        <end position="321"/>
    </location>
</feature>
<name>A0A834XVF7_APHGI</name>
<feature type="compositionally biased region" description="Basic and acidic residues" evidence="3">
    <location>
        <begin position="363"/>
        <end position="388"/>
    </location>
</feature>